<accession>A0A5C1NIW3</accession>
<dbReference type="Pfam" id="PF14411">
    <property type="entry name" value="LHH"/>
    <property type="match status" value="1"/>
</dbReference>
<dbReference type="SMART" id="SM00912">
    <property type="entry name" value="Haemagg_act"/>
    <property type="match status" value="1"/>
</dbReference>
<evidence type="ECO:0000259" key="2">
    <source>
        <dbReference type="SMART" id="SM00912"/>
    </source>
</evidence>
<dbReference type="Proteomes" id="UP000324285">
    <property type="component" value="Chromosome"/>
</dbReference>
<reference evidence="3" key="1">
    <citation type="submission" date="2021-02" db="EMBL/GenBank/DDBJ databases">
        <title>Strain Y2R2, a novel species of the genus Halomonas.</title>
        <authorList>
            <person name="Huang H."/>
        </authorList>
    </citation>
    <scope>NUCLEOTIDE SEQUENCE</scope>
    <source>
        <strain evidence="3">Y2R2</strain>
    </source>
</reference>
<proteinExistence type="predicted"/>
<dbReference type="InterPro" id="IPR010069">
    <property type="entry name" value="CdiA_FHA1_rpt"/>
</dbReference>
<gene>
    <name evidence="3" type="ORF">E4T21_18200</name>
</gene>
<dbReference type="EMBL" id="CP038437">
    <property type="protein sequence ID" value="QEM83266.1"/>
    <property type="molecule type" value="Genomic_DNA"/>
</dbReference>
<feature type="region of interest" description="Disordered" evidence="1">
    <location>
        <begin position="2179"/>
        <end position="2206"/>
    </location>
</feature>
<organism evidence="3 4">
    <name type="scientific">Halomonas binhaiensis</name>
    <dbReference type="NCBI Taxonomy" id="2562282"/>
    <lineage>
        <taxon>Bacteria</taxon>
        <taxon>Pseudomonadati</taxon>
        <taxon>Pseudomonadota</taxon>
        <taxon>Gammaproteobacteria</taxon>
        <taxon>Oceanospirillales</taxon>
        <taxon>Halomonadaceae</taxon>
        <taxon>Halomonas</taxon>
    </lineage>
</organism>
<name>A0A5C1NIW3_9GAMM</name>
<dbReference type="InterPro" id="IPR008619">
    <property type="entry name" value="Filamentous_hemagglutn_rpt"/>
</dbReference>
<dbReference type="NCBIfam" id="TIGR01901">
    <property type="entry name" value="adhes_NPXG"/>
    <property type="match status" value="1"/>
</dbReference>
<keyword evidence="4" id="KW-1185">Reference proteome</keyword>
<dbReference type="NCBIfam" id="TIGR01731">
    <property type="entry name" value="fil_hemag_20aa"/>
    <property type="match status" value="28"/>
</dbReference>
<dbReference type="Pfam" id="PF05594">
    <property type="entry name" value="Fil_haemagg"/>
    <property type="match status" value="16"/>
</dbReference>
<dbReference type="Pfam" id="PF13332">
    <property type="entry name" value="Fil_haemagg_2"/>
    <property type="match status" value="4"/>
</dbReference>
<dbReference type="GO" id="GO:0003824">
    <property type="term" value="F:catalytic activity"/>
    <property type="evidence" value="ECO:0007669"/>
    <property type="project" value="UniProtKB-ARBA"/>
</dbReference>
<feature type="domain" description="Filamentous haemagglutinin FhaB/tRNA nuclease CdiA-like TPS" evidence="2">
    <location>
        <begin position="64"/>
        <end position="185"/>
    </location>
</feature>
<protein>
    <submittedName>
        <fullName evidence="3">DUF637 domain-containing protein</fullName>
    </submittedName>
</protein>
<evidence type="ECO:0000313" key="4">
    <source>
        <dbReference type="Proteomes" id="UP000324285"/>
    </source>
</evidence>
<dbReference type="Pfam" id="PF05860">
    <property type="entry name" value="TPS"/>
    <property type="match status" value="1"/>
</dbReference>
<dbReference type="RefSeq" id="WP_149286388.1">
    <property type="nucleotide sequence ID" value="NZ_CP038437.2"/>
</dbReference>
<evidence type="ECO:0000313" key="3">
    <source>
        <dbReference type="EMBL" id="QEM83266.1"/>
    </source>
</evidence>
<dbReference type="SUPFAM" id="SSF51126">
    <property type="entry name" value="Pectin lyase-like"/>
    <property type="match status" value="1"/>
</dbReference>
<evidence type="ECO:0000256" key="1">
    <source>
        <dbReference type="SAM" id="MobiDB-lite"/>
    </source>
</evidence>
<dbReference type="InterPro" id="IPR008638">
    <property type="entry name" value="FhaB/CdiA-like_TPS"/>
</dbReference>
<feature type="region of interest" description="Disordered" evidence="1">
    <location>
        <begin position="805"/>
        <end position="827"/>
    </location>
</feature>
<dbReference type="InterPro" id="IPR006915">
    <property type="entry name" value="DUF637_hemagglutn_put"/>
</dbReference>
<dbReference type="InterPro" id="IPR012334">
    <property type="entry name" value="Pectin_lyas_fold"/>
</dbReference>
<dbReference type="InterPro" id="IPR011050">
    <property type="entry name" value="Pectin_lyase_fold/virulence"/>
</dbReference>
<feature type="compositionally biased region" description="Polar residues" evidence="1">
    <location>
        <begin position="805"/>
        <end position="817"/>
    </location>
</feature>
<feature type="region of interest" description="Disordered" evidence="1">
    <location>
        <begin position="2656"/>
        <end position="2687"/>
    </location>
</feature>
<dbReference type="Gene3D" id="2.160.20.10">
    <property type="entry name" value="Single-stranded right-handed beta-helix, Pectin lyase-like"/>
    <property type="match status" value="1"/>
</dbReference>
<dbReference type="InterPro" id="IPR026834">
    <property type="entry name" value="LHH"/>
</dbReference>
<sequence length="3480" mass="361621">MPLPARLTRLLTSSHPPTETRFRPATRYWAILLINALFWQPVIVLAEGIKVAPGSGNTQLDRAGNGVPVINIATPNGKGVSHNTFSDYNVDKNGLILNNGRDKFVDTQLSGKILGNPNLRDRAAQLIINEVNSGNPSRLQGYTEVAGQRASVVVANPFGITCNGCGFINTPQVTLSTGKPVFKDGDLDHFAVDQGQVTIEGLGLDAEEVDRFDIITRAAKLNAEIHANELNIVTGANDVDADSLATTRRAGTGEVPKLAIDSSALGGMYANTIHLVANESGVGVKVAGNMAASGGDLRIDANSQLVVANASSTGQIVAKAQSITLDGDVHAHQAANVQARDNLAVTGTLTSAGDIQAKAGQRLTNSGLIVAGIEDNTRHAGRNLNLEAGQLDNQNILDATQQLGIHASQVTNTGDVVAQTVKVNTSQRVTNHGLLEGDNVSLTSGTITNQGQDARIAGSRSLSLDSDGLANSGTIQYAKDQDVDLDLASFDNSGGTLVLDGGDLTGNAGVFVNQGGTLGANVIDLEATSVDNSAGGQIEARELTLNATGTINNAQGVMLADNALTLDAASVGNAQGTLSGNTVDITTTHDLSNQKGLISAENGPLTLNVGGLLNNVAGTVQSPQSNLTITTASLDNRDGELLAEHTLTAHVSGKVDNRANGGEGGFINASHVDLTAGELDNSDSLISAARDVTLDVAGRLTNTRGHAQAGQVLTLDAGSVGNAQGTLSGNTVDITARHDLGNQKGLISAENGRLALNAGGTVSNVAGTVQSRQGDLQLTADEVDSRDGELLAQGLVKVTASGVIDNSTQQQDAPSTQAREDAPSGGVISGQQVTLKAAQLSNAEGLVEGERVDLTLARLDNTSGTISAERDLALTMGEWVHNVGGRLQTLDGDLTLKGTGTSSQRPSKPIIDNTQGVMVARYLNLYQLDSVTNRQGQIVGDRVHLQAASLNNQQGTIAAGGQQTDDTLTLTLGGALSNTGGTLQAMQDTTLIAGSLGNTGGDISGRDVHLTIRGDIDNATYKNAGGVISAERHLTANVGGQLTNTQGILQAVQGDTTLTADSLDNANGRILAQQALDVTSDAALINAAGTLLAMRGDMDLTASSLDNRNGLLVAGQVDDNGQLTTTQNLSVQLGNGTLDNRQRGQIIGDEVTLRLARLNNGDEHTAADQGGVIGADSALNLYLSEWLRNRQGSLQVVDGTLALHGAGTQVDNTQGFIRAKHLALGDADKPLGDITNAGGTLAADSVTLNAANLDNTQQGLIIAEKNDLTLHLSGALHNQGGKLQSDGNASLTADGIDNRSGGVILADNITLNAVRLLNQQGAILGEGQDSTLTLSGTSASTPGTDPGTDSAVLENAGGTIDIKGGNLIINATAGHIDNRGGWLGADALALHAKGLNNGPSSDGQKGQVVATRGDLQLHVDAIENQGGTLLAQGGFLSADFTTLRNQGGIVQGDNVRLTGQSVENDNGQIAALNGDATLTLTQKLSNLGSKILALGKLFIGTSPDRPEGEPGQATPVIDNRQGGQLAGNTVFLRAGTLDNRDGGIIEATGIDAKEALNITADNLSNSAGYINSLGGDNSQILVAGTLNNAGGAIELASHNATLDAITFNNQQGVVKHAGNGLLTLIADRLNNTDGNVTGTGSATATLDTLEEGSGLGTWQFNDALTLALQQALVLKEGDRIATPGALILKATRLDNAGELLANGNLRIDTTDKETDQRGDVTNTGRISSLGNLTLIAHDLTNIATPGDKESGRIASGGTSTYRLSGNLDNRGRLVSVGDLDILAANLYNRGTLGSQNALTITVTDCIQNGQKDCNGQNALNEANNALMFAGGDMNLYASRLMNAYSDIYAMGDLTFAKNADGERADSLENRSGNIEAEGNMTLLAENILNTRDVLTVEEQPGDGQTMEVEKALVRGYDIKHGTQNCDGYGGSPCKVPNEERDKYHYTVTVTEQRESKITDDSDQGVIAAGGNLLMEGEDITNDSSSMLANGNVTIIADKTFTNKSAQNTRTEQTTTYEFDLSKYSLEWENQASNGWEPVVVPNEKVAEFDREVADWMAKGGVDENGEALPLPKRLNDGNKTPDTPPVVTVLDGGAHAIVQAGKKVTIKAGERIQNGEINENTLSQINGQLGDTSTGGPVSDVTLTLNRRTKTAEAIEANNTTSVERSSVDKDDRLAAAGLDSTTAQVDTANGADPTAPQGSSMQAAGDLQAPDYREVAFERVSPTEQGGFRLPEGEFGLFVQSPEANSHYLIETNPEFTTLDGILGSDYLLDKLGYTDDSAYRLLGDGRYESRLIRDSVLNATGSRYLEAGLDDDYAQYRYLMDNAIAAQEALNLSIGVGLTPAQTAALTHDIVWMEEQVINGQKVLAPVLYLAKLDERNVRGGSIIQGHDVEMITGGDLVNVGTIRADNDLSIDSGGSILQGGLIDAGNQLDLHARDDIRNALAGEIRGGDVSLRTDLGDIINDRLAVAGGVARDYRTYLDQGGLINARDSLTLDAGRDVINRADLISGGDARISAGRDVRFEAVADVTHRQTGEGINAVYRDTTVQHGSQLISGGDTSVVAGKDIAITASSVESGGSLDMAAGNDIVLDAAQNSDAVDARRHYSEHIEQQGTTLAAGADATLRAGNDVTAIAAKVDAGGDIAVAAGNDITLASAANSSDEASATARKKRVDSHTRQQGTKLTAGGDASLEAGHDVAIVASQVAANDSAYVYAGNDVTLAAANDEDYTLDKKHSSGGGFFGSQKTKRDEVSETRAVSSEITTANGDLVIASGGDQTYQGARLDSGDDLILNSGDEIHFANASDLITESHTKDKSSFAWQSAKGEGSTVESLRQSQLEAKGERIIQAAQGITVDLPQNGEITQQSVSQTIDALVQADPELAWLKDMEARGDVDWRQVKAMRDSWDYDHAGLSGAAQLVIAIVVTYFTAGAASGAVAAAASSAGASTAAGAAWAAGAAGTGAGIGWANAAATAAITGIASNGAVSTINNKGNLGHALDDTFSSDAVRGYAVAGITAGLTNGLYGDWTNTQVGLPTAVEGTQAVNAASGLSTWQGVGQFTANQVLQNSTSALLDRALGGDADLGDALQNSLANAFAAAGFNAIGDFTQGNANFQEGSLSKAALHAVMGGLAAEATGGDFKTGALAAGINELLVDKLANEYAGMSPDKKAGLLVMNSQIIGVLAAAATGGANDTDNLQTGAQVAANATQYNYLRHDQVDAYAKELEGCAERGDCADIRKTYVDKSLQQQQELVALCAAGADACQTIRSQLLADEGAFYSSLERLDQVAVGEASRDPIFARMQYIDAVAAGAEEEVVQDLMAHAGLDREEASYLKDVAVATVAASTSLLGRGGATQAANVATQRDVAGYFQQNRKFWTQEPIQFSGNKVYQRNDLIDPNRVDLKSGKTNLELMQAGRAPFGPDGRPINLHHLTQKQDGSIVEVTQTLHSSNHGTLHMPNTVPSGINRAEFNAWRRNYWKNRANDF</sequence>
<feature type="compositionally biased region" description="Low complexity" evidence="1">
    <location>
        <begin position="2656"/>
        <end position="2665"/>
    </location>
</feature>
<dbReference type="KEGG" id="hbh:E4T21_18200"/>
<dbReference type="Pfam" id="PF04830">
    <property type="entry name" value="DUF637"/>
    <property type="match status" value="1"/>
</dbReference>
<dbReference type="InterPro" id="IPR025157">
    <property type="entry name" value="Hemagglutinin_rpt"/>
</dbReference>
<dbReference type="OrthoDB" id="2664633at2"/>